<dbReference type="GO" id="GO:0034553">
    <property type="term" value="P:mitochondrial respiratory chain complex II assembly"/>
    <property type="evidence" value="ECO:0007669"/>
    <property type="project" value="TreeGrafter"/>
</dbReference>
<sequence length="145" mass="17618">MLRFLQRSQFQGSKTRPRVFSKPFHSFPFLKQEELILKVEPLKRDNEPEDVKRRRLVYQSRKRGILETDLLLSRFAKRYLPTMSMEEMEEYDDLLNELDWDIYYWAVKNYEVTPLPEKWKDSKILTKLQEMSANNEGEILRMPNL</sequence>
<dbReference type="InterPro" id="IPR036714">
    <property type="entry name" value="SDH_sf"/>
</dbReference>
<proteinExistence type="inferred from homology"/>
<organism evidence="5 6">
    <name type="scientific">Komagataella pastoris</name>
    <name type="common">Yeast</name>
    <name type="synonym">Pichia pastoris</name>
    <dbReference type="NCBI Taxonomy" id="4922"/>
    <lineage>
        <taxon>Eukaryota</taxon>
        <taxon>Fungi</taxon>
        <taxon>Dikarya</taxon>
        <taxon>Ascomycota</taxon>
        <taxon>Saccharomycotina</taxon>
        <taxon>Pichiomycetes</taxon>
        <taxon>Pichiales</taxon>
        <taxon>Pichiaceae</taxon>
        <taxon>Komagataella</taxon>
    </lineage>
</organism>
<dbReference type="FunFam" id="1.10.150.250:FF:000002">
    <property type="entry name" value="Succinate dehydrogenase assembly factor 2, mitochondrial"/>
    <property type="match status" value="1"/>
</dbReference>
<dbReference type="OrthoDB" id="284292at2759"/>
<keyword evidence="3 4" id="KW-0143">Chaperone</keyword>
<dbReference type="SUPFAM" id="SSF109910">
    <property type="entry name" value="YgfY-like"/>
    <property type="match status" value="1"/>
</dbReference>
<dbReference type="PANTHER" id="PTHR12469">
    <property type="entry name" value="PROTEIN EMI5 HOMOLOG, MITOCHONDRIAL"/>
    <property type="match status" value="1"/>
</dbReference>
<dbReference type="GO" id="GO:0006121">
    <property type="term" value="P:mitochondrial electron transport, succinate to ubiquinone"/>
    <property type="evidence" value="ECO:0007669"/>
    <property type="project" value="UniProtKB-UniRule"/>
</dbReference>
<evidence type="ECO:0000256" key="2">
    <source>
        <dbReference type="ARBA" id="ARBA00023128"/>
    </source>
</evidence>
<name>A0A1B2JAK2_PICPA</name>
<dbReference type="InterPro" id="IPR005631">
    <property type="entry name" value="SDH"/>
</dbReference>
<comment type="subunit">
    <text evidence="4">Interacts with the flavoprotein subunit within the SDH catalytic dimer.</text>
</comment>
<keyword evidence="6" id="KW-1185">Reference proteome</keyword>
<gene>
    <name evidence="5" type="primary">EMI5</name>
    <name evidence="5" type="ORF">ATY40_BA7502861</name>
</gene>
<dbReference type="HAMAP" id="MF_03057">
    <property type="entry name" value="SDHAF2"/>
    <property type="match status" value="1"/>
</dbReference>
<accession>A0A1B2JAK2</accession>
<evidence type="ECO:0000313" key="5">
    <source>
        <dbReference type="EMBL" id="ANZ75077.1"/>
    </source>
</evidence>
<reference evidence="5 6" key="1">
    <citation type="submission" date="2016-02" db="EMBL/GenBank/DDBJ databases">
        <title>Comparative genomic and transcriptomic foundation for Pichia pastoris.</title>
        <authorList>
            <person name="Love K.R."/>
            <person name="Shah K.A."/>
            <person name="Whittaker C.A."/>
            <person name="Wu J."/>
            <person name="Bartlett M.C."/>
            <person name="Ma D."/>
            <person name="Leeson R.L."/>
            <person name="Priest M."/>
            <person name="Young S.K."/>
            <person name="Love J.C."/>
        </authorList>
    </citation>
    <scope>NUCLEOTIDE SEQUENCE [LARGE SCALE GENOMIC DNA]</scope>
    <source>
        <strain evidence="5 6">ATCC 28485</strain>
    </source>
</reference>
<comment type="similarity">
    <text evidence="4">Belongs to the SDHAF2 family.</text>
</comment>
<dbReference type="PANTHER" id="PTHR12469:SF2">
    <property type="entry name" value="SUCCINATE DEHYDROGENASE ASSEMBLY FACTOR 2, MITOCHONDRIAL"/>
    <property type="match status" value="1"/>
</dbReference>
<dbReference type="EMBL" id="CP014585">
    <property type="protein sequence ID" value="ANZ75077.1"/>
    <property type="molecule type" value="Genomic_DNA"/>
</dbReference>
<evidence type="ECO:0000256" key="1">
    <source>
        <dbReference type="ARBA" id="ARBA00004305"/>
    </source>
</evidence>
<evidence type="ECO:0000256" key="3">
    <source>
        <dbReference type="ARBA" id="ARBA00023186"/>
    </source>
</evidence>
<dbReference type="GO" id="GO:0006099">
    <property type="term" value="P:tricarboxylic acid cycle"/>
    <property type="evidence" value="ECO:0007669"/>
    <property type="project" value="TreeGrafter"/>
</dbReference>
<dbReference type="GO" id="GO:0005759">
    <property type="term" value="C:mitochondrial matrix"/>
    <property type="evidence" value="ECO:0007669"/>
    <property type="project" value="UniProtKB-SubCell"/>
</dbReference>
<evidence type="ECO:0000256" key="4">
    <source>
        <dbReference type="HAMAP-Rule" id="MF_03057"/>
    </source>
</evidence>
<comment type="subcellular location">
    <subcellularLocation>
        <location evidence="1 4">Mitochondrion matrix</location>
    </subcellularLocation>
</comment>
<dbReference type="Proteomes" id="UP000094565">
    <property type="component" value="Chromosome 2"/>
</dbReference>
<dbReference type="Pfam" id="PF03937">
    <property type="entry name" value="Sdh5"/>
    <property type="match status" value="1"/>
</dbReference>
<dbReference type="InterPro" id="IPR028882">
    <property type="entry name" value="SDHAF2"/>
</dbReference>
<dbReference type="AlphaFoldDB" id="A0A1B2JAK2"/>
<comment type="function">
    <text evidence="4">Plays an essential role in the assembly of succinate dehydrogenase (SDH), an enzyme complex (also referred to as respiratory complex II) that is a component of both the tricarboxylic acid (TCA) cycle and the mitochondrial electron transport chain, and which couples the oxidation of succinate to fumarate with the reduction of ubiquinone (coenzyme Q) to ubiquinol. Required for flavinylation (covalent attachment of FAD) of the flavoprotein subunit of the SDH catalytic dimer.</text>
</comment>
<keyword evidence="2 4" id="KW-0496">Mitochondrion</keyword>
<evidence type="ECO:0000313" key="6">
    <source>
        <dbReference type="Proteomes" id="UP000094565"/>
    </source>
</evidence>
<dbReference type="Gene3D" id="1.10.150.250">
    <property type="entry name" value="Flavinator of succinate dehydrogenase"/>
    <property type="match status" value="1"/>
</dbReference>
<protein>
    <recommendedName>
        <fullName evidence="4">Succinate dehydrogenase assembly factor 2, mitochondrial</fullName>
        <shortName evidence="4">SDH assembly factor 2</shortName>
        <shortName evidence="4">SDHAF2</shortName>
    </recommendedName>
</protein>